<keyword evidence="14" id="KW-1185">Reference proteome</keyword>
<dbReference type="AlphaFoldDB" id="A0A0J8GTG7"/>
<evidence type="ECO:0000256" key="6">
    <source>
        <dbReference type="ARBA" id="ARBA00022692"/>
    </source>
</evidence>
<comment type="function">
    <text evidence="10">Interacts with outer membrane receptor proteins that carry out high-affinity binding and energy dependent uptake into the periplasmic space of specific substrates. It could act to transduce energy from the cytoplasmic membrane to specific energy-requiring processes in the outer membrane, resulting in the release into the periplasm of ligands bound by these outer membrane proteins.</text>
</comment>
<evidence type="ECO:0000313" key="14">
    <source>
        <dbReference type="Proteomes" id="UP000037600"/>
    </source>
</evidence>
<keyword evidence="8" id="KW-1133">Transmembrane helix</keyword>
<dbReference type="GO" id="GO:0015031">
    <property type="term" value="P:protein transport"/>
    <property type="evidence" value="ECO:0007669"/>
    <property type="project" value="UniProtKB-UniRule"/>
</dbReference>
<keyword evidence="4 10" id="KW-1003">Cell membrane</keyword>
<dbReference type="OrthoDB" id="1628901at2"/>
<dbReference type="InterPro" id="IPR003538">
    <property type="entry name" value="TonB"/>
</dbReference>
<sequence length="201" mass="21743">MIRYLIAIGLAVSVTFLLFFGMQSLIASGEGALKEPAKGKVLDFVRVKKEQVVEKQREKPKKPPKPQEPPPPMDTPPMDTPDPAANAIVTNFAAEVKADVGLQGGLSLGSGDGDFVPITKVAPVYPRRAQQRGIEGYVIVEFTVTKLGKVKDPVVVKAEPENIFDKAAVAAAMKFKYKPRVVNGEPMEVAGVQNKISFEID</sequence>
<evidence type="ECO:0000256" key="4">
    <source>
        <dbReference type="ARBA" id="ARBA00022475"/>
    </source>
</evidence>
<keyword evidence="7 10" id="KW-0653">Protein transport</keyword>
<evidence type="ECO:0000256" key="10">
    <source>
        <dbReference type="RuleBase" id="RU362123"/>
    </source>
</evidence>
<evidence type="ECO:0000256" key="8">
    <source>
        <dbReference type="ARBA" id="ARBA00022989"/>
    </source>
</evidence>
<dbReference type="GO" id="GO:0055085">
    <property type="term" value="P:transmembrane transport"/>
    <property type="evidence" value="ECO:0007669"/>
    <property type="project" value="InterPro"/>
</dbReference>
<dbReference type="InterPro" id="IPR006260">
    <property type="entry name" value="TonB/TolA_C"/>
</dbReference>
<keyword evidence="9" id="KW-0472">Membrane</keyword>
<evidence type="ECO:0000256" key="2">
    <source>
        <dbReference type="ARBA" id="ARBA00006555"/>
    </source>
</evidence>
<dbReference type="PANTHER" id="PTHR33446:SF14">
    <property type="entry name" value="PROTEIN TONB"/>
    <property type="match status" value="1"/>
</dbReference>
<dbReference type="InterPro" id="IPR051045">
    <property type="entry name" value="TonB-dependent_transducer"/>
</dbReference>
<keyword evidence="3 10" id="KW-0813">Transport</keyword>
<accession>A0A0J8GTG7</accession>
<dbReference type="PANTHER" id="PTHR33446">
    <property type="entry name" value="PROTEIN TONB-RELATED"/>
    <property type="match status" value="1"/>
</dbReference>
<dbReference type="Pfam" id="PF03544">
    <property type="entry name" value="TonB_C"/>
    <property type="match status" value="1"/>
</dbReference>
<comment type="caution">
    <text evidence="13">The sequence shown here is derived from an EMBL/GenBank/DDBJ whole genome shotgun (WGS) entry which is preliminary data.</text>
</comment>
<evidence type="ECO:0000256" key="11">
    <source>
        <dbReference type="SAM" id="MobiDB-lite"/>
    </source>
</evidence>
<protein>
    <recommendedName>
        <fullName evidence="10">Protein TonB</fullName>
    </recommendedName>
</protein>
<organism evidence="13 14">
    <name type="scientific">Catenovulum maritimum</name>
    <dbReference type="NCBI Taxonomy" id="1513271"/>
    <lineage>
        <taxon>Bacteria</taxon>
        <taxon>Pseudomonadati</taxon>
        <taxon>Pseudomonadota</taxon>
        <taxon>Gammaproteobacteria</taxon>
        <taxon>Alteromonadales</taxon>
        <taxon>Alteromonadaceae</taxon>
        <taxon>Catenovulum</taxon>
    </lineage>
</organism>
<evidence type="ECO:0000256" key="1">
    <source>
        <dbReference type="ARBA" id="ARBA00004383"/>
    </source>
</evidence>
<dbReference type="GO" id="GO:0030288">
    <property type="term" value="C:outer membrane-bounded periplasmic space"/>
    <property type="evidence" value="ECO:0007669"/>
    <property type="project" value="InterPro"/>
</dbReference>
<gene>
    <name evidence="13" type="ORF">XM47_13210</name>
</gene>
<keyword evidence="6" id="KW-0812">Transmembrane</keyword>
<proteinExistence type="inferred from homology"/>
<evidence type="ECO:0000313" key="13">
    <source>
        <dbReference type="EMBL" id="KMT64599.1"/>
    </source>
</evidence>
<evidence type="ECO:0000259" key="12">
    <source>
        <dbReference type="PROSITE" id="PS52015"/>
    </source>
</evidence>
<evidence type="ECO:0000256" key="7">
    <source>
        <dbReference type="ARBA" id="ARBA00022927"/>
    </source>
</evidence>
<feature type="region of interest" description="Disordered" evidence="11">
    <location>
        <begin position="52"/>
        <end position="84"/>
    </location>
</feature>
<dbReference type="Proteomes" id="UP000037600">
    <property type="component" value="Unassembled WGS sequence"/>
</dbReference>
<dbReference type="InterPro" id="IPR037682">
    <property type="entry name" value="TonB_C"/>
</dbReference>
<dbReference type="RefSeq" id="WP_048693372.1">
    <property type="nucleotide sequence ID" value="NZ_KQ130495.1"/>
</dbReference>
<name>A0A0J8GTG7_9ALTE</name>
<reference evidence="13 14" key="1">
    <citation type="submission" date="2015-04" db="EMBL/GenBank/DDBJ databases">
        <title>Draft Genome Sequence of the Novel Agar-Digesting Marine Bacterium Q1.</title>
        <authorList>
            <person name="Li Y."/>
            <person name="Li D."/>
            <person name="Chen G."/>
            <person name="Du Z."/>
        </authorList>
    </citation>
    <scope>NUCLEOTIDE SEQUENCE [LARGE SCALE GENOMIC DNA]</scope>
    <source>
        <strain evidence="13 14">Q1</strain>
    </source>
</reference>
<dbReference type="GO" id="GO:0015891">
    <property type="term" value="P:siderophore transport"/>
    <property type="evidence" value="ECO:0007669"/>
    <property type="project" value="InterPro"/>
</dbReference>
<dbReference type="NCBIfam" id="TIGR01352">
    <property type="entry name" value="tonB_Cterm"/>
    <property type="match status" value="1"/>
</dbReference>
<feature type="domain" description="TonB C-terminal" evidence="12">
    <location>
        <begin position="110"/>
        <end position="201"/>
    </location>
</feature>
<dbReference type="GO" id="GO:0031992">
    <property type="term" value="F:energy transducer activity"/>
    <property type="evidence" value="ECO:0007669"/>
    <property type="project" value="InterPro"/>
</dbReference>
<evidence type="ECO:0000256" key="9">
    <source>
        <dbReference type="ARBA" id="ARBA00023136"/>
    </source>
</evidence>
<dbReference type="PROSITE" id="PS52015">
    <property type="entry name" value="TONB_CTD"/>
    <property type="match status" value="1"/>
</dbReference>
<keyword evidence="5 10" id="KW-0997">Cell inner membrane</keyword>
<comment type="subcellular location">
    <subcellularLocation>
        <location evidence="1 10">Cell inner membrane</location>
        <topology evidence="1 10">Single-pass membrane protein</topology>
        <orientation evidence="1 10">Periplasmic side</orientation>
    </subcellularLocation>
</comment>
<dbReference type="STRING" id="1513271.XM47_13210"/>
<comment type="similarity">
    <text evidence="2 10">Belongs to the TonB family.</text>
</comment>
<dbReference type="EMBL" id="LAZL01000022">
    <property type="protein sequence ID" value="KMT64599.1"/>
    <property type="molecule type" value="Genomic_DNA"/>
</dbReference>
<dbReference type="SUPFAM" id="SSF74653">
    <property type="entry name" value="TolA/TonB C-terminal domain"/>
    <property type="match status" value="1"/>
</dbReference>
<dbReference type="PRINTS" id="PR01374">
    <property type="entry name" value="TONBPROTEIN"/>
</dbReference>
<evidence type="ECO:0000256" key="3">
    <source>
        <dbReference type="ARBA" id="ARBA00022448"/>
    </source>
</evidence>
<evidence type="ECO:0000256" key="5">
    <source>
        <dbReference type="ARBA" id="ARBA00022519"/>
    </source>
</evidence>
<keyword evidence="10" id="KW-0735">Signal-anchor</keyword>
<dbReference type="PATRIC" id="fig|1513271.3.peg.2711"/>
<dbReference type="Gene3D" id="3.30.1150.10">
    <property type="match status" value="1"/>
</dbReference>
<dbReference type="GO" id="GO:0005886">
    <property type="term" value="C:plasma membrane"/>
    <property type="evidence" value="ECO:0007669"/>
    <property type="project" value="UniProtKB-SubCell"/>
</dbReference>
<feature type="compositionally biased region" description="Pro residues" evidence="11">
    <location>
        <begin position="66"/>
        <end position="80"/>
    </location>
</feature>